<organism evidence="1 2">
    <name type="scientific">Fusibacter bizertensis</name>
    <dbReference type="NCBI Taxonomy" id="1488331"/>
    <lineage>
        <taxon>Bacteria</taxon>
        <taxon>Bacillati</taxon>
        <taxon>Bacillota</taxon>
        <taxon>Clostridia</taxon>
        <taxon>Eubacteriales</taxon>
        <taxon>Eubacteriales Family XII. Incertae Sedis</taxon>
        <taxon>Fusibacter</taxon>
    </lineage>
</organism>
<dbReference type="InterPro" id="IPR015943">
    <property type="entry name" value="WD40/YVTN_repeat-like_dom_sf"/>
</dbReference>
<proteinExistence type="predicted"/>
<name>A0ABT6NAB3_9FIRM</name>
<evidence type="ECO:0000313" key="2">
    <source>
        <dbReference type="Proteomes" id="UP001158045"/>
    </source>
</evidence>
<dbReference type="Pfam" id="PF10282">
    <property type="entry name" value="Lactonase"/>
    <property type="match status" value="1"/>
</dbReference>
<dbReference type="SUPFAM" id="SSF50974">
    <property type="entry name" value="Nitrous oxide reductase, N-terminal domain"/>
    <property type="match status" value="1"/>
</dbReference>
<keyword evidence="2" id="KW-1185">Reference proteome</keyword>
<dbReference type="PANTHER" id="PTHR47197">
    <property type="entry name" value="PROTEIN NIRF"/>
    <property type="match status" value="1"/>
</dbReference>
<dbReference type="Proteomes" id="UP001158045">
    <property type="component" value="Unassembled WGS sequence"/>
</dbReference>
<dbReference type="Gene3D" id="2.130.10.10">
    <property type="entry name" value="YVTN repeat-like/Quinoprotein amine dehydrogenase"/>
    <property type="match status" value="2"/>
</dbReference>
<reference evidence="1 2" key="1">
    <citation type="submission" date="2023-04" db="EMBL/GenBank/DDBJ databases">
        <title>Fusibacter bizertensis strain WBS, isolated from littoral bottom sediments of the Arctic seas - biochemical and genomic analysis.</title>
        <authorList>
            <person name="Brioukhanov A.L."/>
        </authorList>
    </citation>
    <scope>NUCLEOTIDE SEQUENCE [LARGE SCALE GENOMIC DNA]</scope>
    <source>
        <strain evidence="1 2">WBS</strain>
    </source>
</reference>
<gene>
    <name evidence="1" type="ORF">QE109_04330</name>
</gene>
<evidence type="ECO:0000313" key="1">
    <source>
        <dbReference type="EMBL" id="MDH8677361.1"/>
    </source>
</evidence>
<dbReference type="RefSeq" id="WP_281093172.1">
    <property type="nucleotide sequence ID" value="NZ_JARYZI010000002.1"/>
</dbReference>
<dbReference type="NCBIfam" id="TIGR02276">
    <property type="entry name" value="beta_rpt_yvtn"/>
    <property type="match status" value="1"/>
</dbReference>
<sequence length="311" mass="34153">MLNKIEAGEYLIVLNKDEDSISLVSLNMSKVIKTISSDHNPHEVVVTPDGKKTYVTCSLGNTIDVIDNSNFEIINRIVDKDFDFPHGLGINKEGVLYVASTYSSKVFFIDTATDQIVNCIDTGEVHSHMVALTPDEKTIYVPNIGSDNISILSADTQSITGVIPVGKGPEGVAVHPEGKWLYVANQHENNLFIMDTTQHEILWKRKIGSCPIRIVFSPDGKYALIPNRESDDLTVILTAQEIAGFTRPWEIKRIPVGKWPGGTVFSNNGLKAYVANNKTNDLSIIDMALLKEVGRIDVGIHPDGIALLTVL</sequence>
<comment type="caution">
    <text evidence="1">The sequence shown here is derived from an EMBL/GenBank/DDBJ whole genome shotgun (WGS) entry which is preliminary data.</text>
</comment>
<dbReference type="InterPro" id="IPR011964">
    <property type="entry name" value="YVTN_b-propeller_repeat"/>
</dbReference>
<dbReference type="EMBL" id="JARYZI010000002">
    <property type="protein sequence ID" value="MDH8677361.1"/>
    <property type="molecule type" value="Genomic_DNA"/>
</dbReference>
<protein>
    <submittedName>
        <fullName evidence="1">YncE family protein</fullName>
    </submittedName>
</protein>
<dbReference type="InterPro" id="IPR011045">
    <property type="entry name" value="N2O_reductase_N"/>
</dbReference>
<dbReference type="PANTHER" id="PTHR47197:SF3">
    <property type="entry name" value="DIHYDRO-HEME D1 DEHYDROGENASE"/>
    <property type="match status" value="1"/>
</dbReference>
<accession>A0ABT6NAB3</accession>
<dbReference type="InterPro" id="IPR051200">
    <property type="entry name" value="Host-pathogen_enzymatic-act"/>
</dbReference>
<dbReference type="InterPro" id="IPR019405">
    <property type="entry name" value="Lactonase_7-beta_prop"/>
</dbReference>